<keyword evidence="13" id="KW-1185">Reference proteome</keyword>
<reference evidence="12 13" key="1">
    <citation type="submission" date="2019-11" db="EMBL/GenBank/DDBJ databases">
        <title>Gracilibacillus salitolerans sp. nov., a moderate halophile isolated from a saline soil in northwest China.</title>
        <authorList>
            <person name="Gan L."/>
        </authorList>
    </citation>
    <scope>NUCLEOTIDE SEQUENCE [LARGE SCALE GENOMIC DNA]</scope>
    <source>
        <strain evidence="12 13">SCU50</strain>
    </source>
</reference>
<comment type="cofactor">
    <cofactor evidence="1">
        <name>Zn(2+)</name>
        <dbReference type="ChEBI" id="CHEBI:29105"/>
    </cofactor>
</comment>
<keyword evidence="7" id="KW-0482">Metalloprotease</keyword>
<feature type="signal peptide" evidence="10">
    <location>
        <begin position="1"/>
        <end position="23"/>
    </location>
</feature>
<dbReference type="InterPro" id="IPR036365">
    <property type="entry name" value="PGBD-like_sf"/>
</dbReference>
<dbReference type="KEGG" id="grc:GI584_20650"/>
<dbReference type="PROSITE" id="PS00132">
    <property type="entry name" value="CARBOXYPEPT_ZN_1"/>
    <property type="match status" value="1"/>
</dbReference>
<evidence type="ECO:0000256" key="4">
    <source>
        <dbReference type="ARBA" id="ARBA00022723"/>
    </source>
</evidence>
<dbReference type="Pfam" id="PF00246">
    <property type="entry name" value="Peptidase_M14"/>
    <property type="match status" value="1"/>
</dbReference>
<evidence type="ECO:0000313" key="13">
    <source>
        <dbReference type="Proteomes" id="UP000339690"/>
    </source>
</evidence>
<dbReference type="PANTHER" id="PTHR11705">
    <property type="entry name" value="PROTEASE FAMILY M14 CARBOXYPEPTIDASE A,B"/>
    <property type="match status" value="1"/>
</dbReference>
<comment type="similarity">
    <text evidence="2 8">Belongs to the peptidase M14 family.</text>
</comment>
<dbReference type="Gene3D" id="1.10.101.10">
    <property type="entry name" value="PGBD-like superfamily/PGBD"/>
    <property type="match status" value="8"/>
</dbReference>
<dbReference type="RefSeq" id="WP_153792472.1">
    <property type="nucleotide sequence ID" value="NZ_CP045915.1"/>
</dbReference>
<dbReference type="PRINTS" id="PR00765">
    <property type="entry name" value="CRBOXYPTASEA"/>
</dbReference>
<dbReference type="Proteomes" id="UP000339690">
    <property type="component" value="Chromosome"/>
</dbReference>
<dbReference type="SMART" id="SM00631">
    <property type="entry name" value="Zn_pept"/>
    <property type="match status" value="1"/>
</dbReference>
<evidence type="ECO:0000256" key="6">
    <source>
        <dbReference type="ARBA" id="ARBA00022833"/>
    </source>
</evidence>
<feature type="chain" id="PRO_5024387353" description="Peptidase M14 domain-containing protein" evidence="10">
    <location>
        <begin position="24"/>
        <end position="931"/>
    </location>
</feature>
<keyword evidence="10" id="KW-0732">Signal</keyword>
<evidence type="ECO:0000256" key="3">
    <source>
        <dbReference type="ARBA" id="ARBA00022670"/>
    </source>
</evidence>
<gene>
    <name evidence="12" type="ORF">GI584_20650</name>
</gene>
<dbReference type="PANTHER" id="PTHR11705:SF143">
    <property type="entry name" value="SLL0236 PROTEIN"/>
    <property type="match status" value="1"/>
</dbReference>
<dbReference type="GO" id="GO:0006508">
    <property type="term" value="P:proteolysis"/>
    <property type="evidence" value="ECO:0007669"/>
    <property type="project" value="UniProtKB-KW"/>
</dbReference>
<name>A0A5Q2TMW7_9BACI</name>
<evidence type="ECO:0000256" key="7">
    <source>
        <dbReference type="ARBA" id="ARBA00023049"/>
    </source>
</evidence>
<keyword evidence="6" id="KW-0862">Zinc</keyword>
<proteinExistence type="inferred from homology"/>
<dbReference type="GO" id="GO:0005615">
    <property type="term" value="C:extracellular space"/>
    <property type="evidence" value="ECO:0007669"/>
    <property type="project" value="TreeGrafter"/>
</dbReference>
<keyword evidence="3" id="KW-0645">Protease</keyword>
<dbReference type="SUPFAM" id="SSF53187">
    <property type="entry name" value="Zn-dependent exopeptidases"/>
    <property type="match status" value="1"/>
</dbReference>
<dbReference type="AlphaFoldDB" id="A0A5Q2TMW7"/>
<evidence type="ECO:0000256" key="9">
    <source>
        <dbReference type="SAM" id="MobiDB-lite"/>
    </source>
</evidence>
<dbReference type="CDD" id="cd06229">
    <property type="entry name" value="M14_Endopeptidase_I"/>
    <property type="match status" value="1"/>
</dbReference>
<organism evidence="12 13">
    <name type="scientific">Gracilibacillus salitolerans</name>
    <dbReference type="NCBI Taxonomy" id="2663022"/>
    <lineage>
        <taxon>Bacteria</taxon>
        <taxon>Bacillati</taxon>
        <taxon>Bacillota</taxon>
        <taxon>Bacilli</taxon>
        <taxon>Bacillales</taxon>
        <taxon>Bacillaceae</taxon>
        <taxon>Gracilibacillus</taxon>
    </lineage>
</organism>
<feature type="active site" description="Proton donor/acceptor" evidence="8">
    <location>
        <position position="894"/>
    </location>
</feature>
<dbReference type="GO" id="GO:0008270">
    <property type="term" value="F:zinc ion binding"/>
    <property type="evidence" value="ECO:0007669"/>
    <property type="project" value="InterPro"/>
</dbReference>
<dbReference type="InterPro" id="IPR000834">
    <property type="entry name" value="Peptidase_M14"/>
</dbReference>
<feature type="domain" description="Peptidase M14" evidence="11">
    <location>
        <begin position="637"/>
        <end position="919"/>
    </location>
</feature>
<dbReference type="EMBL" id="CP045915">
    <property type="protein sequence ID" value="QGH36304.1"/>
    <property type="molecule type" value="Genomic_DNA"/>
</dbReference>
<feature type="region of interest" description="Disordered" evidence="9">
    <location>
        <begin position="26"/>
        <end position="60"/>
    </location>
</feature>
<evidence type="ECO:0000313" key="12">
    <source>
        <dbReference type="EMBL" id="QGH36304.1"/>
    </source>
</evidence>
<evidence type="ECO:0000256" key="1">
    <source>
        <dbReference type="ARBA" id="ARBA00001947"/>
    </source>
</evidence>
<dbReference type="Gene3D" id="3.40.630.10">
    <property type="entry name" value="Zn peptidases"/>
    <property type="match status" value="1"/>
</dbReference>
<dbReference type="InterPro" id="IPR057246">
    <property type="entry name" value="CARBOXYPEPT_ZN_1"/>
</dbReference>
<dbReference type="SUPFAM" id="SSF47090">
    <property type="entry name" value="PGBD-like"/>
    <property type="match status" value="8"/>
</dbReference>
<protein>
    <recommendedName>
        <fullName evidence="11">Peptidase M14 domain-containing protein</fullName>
    </recommendedName>
</protein>
<dbReference type="PROSITE" id="PS52035">
    <property type="entry name" value="PEPTIDASE_M14"/>
    <property type="match status" value="1"/>
</dbReference>
<keyword evidence="4" id="KW-0479">Metal-binding</keyword>
<evidence type="ECO:0000256" key="10">
    <source>
        <dbReference type="SAM" id="SignalP"/>
    </source>
</evidence>
<dbReference type="InterPro" id="IPR036366">
    <property type="entry name" value="PGBDSf"/>
</dbReference>
<evidence type="ECO:0000259" key="11">
    <source>
        <dbReference type="PROSITE" id="PS52035"/>
    </source>
</evidence>
<accession>A0A5Q2TMW7</accession>
<feature type="compositionally biased region" description="Acidic residues" evidence="9">
    <location>
        <begin position="37"/>
        <end position="58"/>
    </location>
</feature>
<sequence>MTSYKMVVLFVLFSLVMPLSAFAESADDEGNIKESGEETEEVEEQTEESEETTEELEQLEVQNEEVVASQEEAEFRELKEGQRDDRLVEIKQMLNTIGFGGIIESNYFGSYTTQKVKEFQAYYQLEASGIIDDTTYNKITAVYEAPREGTTSNDVLEMKKVLNRINFGGIKETTYFGEYSAKKLKEFQSYYGLMANGILDEKTQSKLEEVSEAPQEGKNSEAVIDIKKKLNQIGFGGIIESSYYGAYTTKKVKEFQAYYNLNVNGIVDNVTYDLITEVYSSPFIEGDRNPRISDLKRTLNNLGFSGIKITDYFGSYTVTKVKEFQSYYGLTVDGAIGPETRSKLEALEQAPQLGKRHEETIEIKEQLNRIGYGGILISTYFGSFTEKRVKEFQRANRLKVNGVADDVTITALNELSQSLQEGDRNPAVVELKKKLNTLDFSGILETTYFGSFTTKRLKEFQRYYNLTVDGIAGPETLAKLNEVYQSPKQGVRSSEIIQLKKYLNKLGFSGILETNYFGAFTKKRVKEFQRYYGLKVNGILEEKTVEELKDAANSPIQKGNSNSQIKNFKEDLDRAGFGGSIISNYLGSYTEGKIKEFQRYHGLKVNGIVEKKTLRTMNDVISYKLPRKTYNTVDGRQNYSYKDMQKDIDRLRFLYPNLIETKIIGESVDGRNIYAIKLGNGNKEVFFNGSHHAREHMTTNVLMNMVDEYARSYARMQNYNGYNTRRILNDVSIWFVPMVNPDGVMLVQEGPSTAKNPSKVISINDNSRDFKHWKANIRGVDLNRQYPYLWRTVSNDPGRPRYGFYKGKAPLSEPETKAIYDFTNHHNFKAAVAYHSSGELIYTRYGFDYHSRSIANGVKNITGYTPINLQSSTNGAGYTDWFVHEKKQPGITPEISPYVGERPIPLSNWNSVWNKNKTVGLYTANYVRLNQ</sequence>
<evidence type="ECO:0000256" key="2">
    <source>
        <dbReference type="ARBA" id="ARBA00005988"/>
    </source>
</evidence>
<dbReference type="Pfam" id="PF01471">
    <property type="entry name" value="PG_binding_1"/>
    <property type="match status" value="8"/>
</dbReference>
<dbReference type="GO" id="GO:0004181">
    <property type="term" value="F:metallocarboxypeptidase activity"/>
    <property type="evidence" value="ECO:0007669"/>
    <property type="project" value="InterPro"/>
</dbReference>
<dbReference type="InterPro" id="IPR002477">
    <property type="entry name" value="Peptidoglycan-bd-like"/>
</dbReference>
<evidence type="ECO:0000256" key="5">
    <source>
        <dbReference type="ARBA" id="ARBA00022801"/>
    </source>
</evidence>
<dbReference type="InterPro" id="IPR034274">
    <property type="entry name" value="ENP1_M14_CPD"/>
</dbReference>
<evidence type="ECO:0000256" key="8">
    <source>
        <dbReference type="PROSITE-ProRule" id="PRU01379"/>
    </source>
</evidence>
<keyword evidence="5" id="KW-0378">Hydrolase</keyword>